<comment type="caution">
    <text evidence="5">The sequence shown here is derived from an EMBL/GenBank/DDBJ whole genome shotgun (WGS) entry which is preliminary data.</text>
</comment>
<dbReference type="Gene3D" id="3.40.50.970">
    <property type="match status" value="1"/>
</dbReference>
<dbReference type="CDD" id="cd03372">
    <property type="entry name" value="TPP_ComE"/>
    <property type="match status" value="1"/>
</dbReference>
<evidence type="ECO:0000259" key="4">
    <source>
        <dbReference type="Pfam" id="PF02775"/>
    </source>
</evidence>
<dbReference type="NCBIfam" id="TIGR03846">
    <property type="entry name" value="sulfopy_beta"/>
    <property type="match status" value="1"/>
</dbReference>
<dbReference type="PANTHER" id="PTHR42818">
    <property type="entry name" value="SULFOPYRUVATE DECARBOXYLASE SUBUNIT ALPHA"/>
    <property type="match status" value="1"/>
</dbReference>
<dbReference type="GO" id="GO:0016831">
    <property type="term" value="F:carboxy-lyase activity"/>
    <property type="evidence" value="ECO:0007669"/>
    <property type="project" value="UniProtKB-KW"/>
</dbReference>
<proteinExistence type="predicted"/>
<dbReference type="EMBL" id="LAZR01002640">
    <property type="protein sequence ID" value="KKN27395.1"/>
    <property type="molecule type" value="Genomic_DNA"/>
</dbReference>
<reference evidence="5" key="1">
    <citation type="journal article" date="2015" name="Nature">
        <title>Complex archaea that bridge the gap between prokaryotes and eukaryotes.</title>
        <authorList>
            <person name="Spang A."/>
            <person name="Saw J.H."/>
            <person name="Jorgensen S.L."/>
            <person name="Zaremba-Niedzwiedzka K."/>
            <person name="Martijn J."/>
            <person name="Lind A.E."/>
            <person name="van Eijk R."/>
            <person name="Schleper C."/>
            <person name="Guy L."/>
            <person name="Ettema T.J."/>
        </authorList>
    </citation>
    <scope>NUCLEOTIDE SEQUENCE</scope>
</reference>
<dbReference type="InterPro" id="IPR000399">
    <property type="entry name" value="TPP-bd_CS"/>
</dbReference>
<dbReference type="InterPro" id="IPR029061">
    <property type="entry name" value="THDP-binding"/>
</dbReference>
<evidence type="ECO:0000256" key="1">
    <source>
        <dbReference type="ARBA" id="ARBA00022793"/>
    </source>
</evidence>
<sequence length="184" mass="20324">MKRFDAIRKIVDSLKEEIIVCNIGAPSRELFNIKDREENFYMLGSMGLASSIAFGIAVSKPQKKIWCIDGDGSLLMNLGSLSTIANNNPTNFTLIVIDNGSYGSTGNQKTYTSKKTKLEIIAEGSGFDSIFVIDKERDITPTLSNLKLGCHFIKINVLPGNAKVENITLNPEEIKNRFMNSISK</sequence>
<feature type="domain" description="Thiamine pyrophosphate enzyme TPP-binding" evidence="4">
    <location>
        <begin position="41"/>
        <end position="143"/>
    </location>
</feature>
<keyword evidence="1" id="KW-0210">Decarboxylase</keyword>
<evidence type="ECO:0000256" key="3">
    <source>
        <dbReference type="ARBA" id="ARBA00023239"/>
    </source>
</evidence>
<gene>
    <name evidence="5" type="ORF">LCGC14_0865020</name>
</gene>
<dbReference type="PROSITE" id="PS00187">
    <property type="entry name" value="TPP_ENZYMES"/>
    <property type="match status" value="1"/>
</dbReference>
<dbReference type="InterPro" id="IPR011766">
    <property type="entry name" value="TPP_enzyme_TPP-bd"/>
</dbReference>
<dbReference type="PANTHER" id="PTHR42818:SF1">
    <property type="entry name" value="SULFOPYRUVATE DECARBOXYLASE"/>
    <property type="match status" value="1"/>
</dbReference>
<dbReference type="AlphaFoldDB" id="A0A0F9P6B1"/>
<dbReference type="Pfam" id="PF02775">
    <property type="entry name" value="TPP_enzyme_C"/>
    <property type="match status" value="1"/>
</dbReference>
<evidence type="ECO:0000313" key="5">
    <source>
        <dbReference type="EMBL" id="KKN27395.1"/>
    </source>
</evidence>
<dbReference type="InterPro" id="IPR051818">
    <property type="entry name" value="TPP_dependent_decarboxylase"/>
</dbReference>
<keyword evidence="3" id="KW-0456">Lyase</keyword>
<dbReference type="InterPro" id="IPR022494">
    <property type="entry name" value="Sulfopyruvate_deCO2ase_bsu"/>
</dbReference>
<name>A0A0F9P6B1_9ZZZZ</name>
<evidence type="ECO:0000256" key="2">
    <source>
        <dbReference type="ARBA" id="ARBA00023052"/>
    </source>
</evidence>
<dbReference type="GO" id="GO:0030976">
    <property type="term" value="F:thiamine pyrophosphate binding"/>
    <property type="evidence" value="ECO:0007669"/>
    <property type="project" value="InterPro"/>
</dbReference>
<dbReference type="SUPFAM" id="SSF52518">
    <property type="entry name" value="Thiamin diphosphate-binding fold (THDP-binding)"/>
    <property type="match status" value="1"/>
</dbReference>
<protein>
    <recommendedName>
        <fullName evidence="4">Thiamine pyrophosphate enzyme TPP-binding domain-containing protein</fullName>
    </recommendedName>
</protein>
<keyword evidence="2" id="KW-0786">Thiamine pyrophosphate</keyword>
<organism evidence="5">
    <name type="scientific">marine sediment metagenome</name>
    <dbReference type="NCBI Taxonomy" id="412755"/>
    <lineage>
        <taxon>unclassified sequences</taxon>
        <taxon>metagenomes</taxon>
        <taxon>ecological metagenomes</taxon>
    </lineage>
</organism>
<dbReference type="GO" id="GO:0000287">
    <property type="term" value="F:magnesium ion binding"/>
    <property type="evidence" value="ECO:0007669"/>
    <property type="project" value="InterPro"/>
</dbReference>
<accession>A0A0F9P6B1</accession>